<dbReference type="Pfam" id="PF13176">
    <property type="entry name" value="TPR_7"/>
    <property type="match status" value="1"/>
</dbReference>
<dbReference type="GO" id="GO:0006401">
    <property type="term" value="P:RNA catabolic process"/>
    <property type="evidence" value="ECO:0007669"/>
    <property type="project" value="InterPro"/>
</dbReference>
<dbReference type="InterPro" id="IPR011990">
    <property type="entry name" value="TPR-like_helical_dom_sf"/>
</dbReference>
<dbReference type="EMBL" id="MLYV02000231">
    <property type="protein sequence ID" value="PSS30948.1"/>
    <property type="molecule type" value="Genomic_DNA"/>
</dbReference>
<protein>
    <recommendedName>
        <fullName evidence="6">Superkiller protein 3</fullName>
    </recommendedName>
</protein>
<evidence type="ECO:0000256" key="3">
    <source>
        <dbReference type="PROSITE-ProRule" id="PRU00339"/>
    </source>
</evidence>
<dbReference type="Proteomes" id="UP000186601">
    <property type="component" value="Unassembled WGS sequence"/>
</dbReference>
<proteinExistence type="predicted"/>
<evidence type="ECO:0008006" key="6">
    <source>
        <dbReference type="Google" id="ProtNLM"/>
    </source>
</evidence>
<comment type="caution">
    <text evidence="4">The sequence shown here is derived from an EMBL/GenBank/DDBJ whole genome shotgun (WGS) entry which is preliminary data.</text>
</comment>
<dbReference type="Pfam" id="PF18833">
    <property type="entry name" value="TPR_22"/>
    <property type="match status" value="1"/>
</dbReference>
<keyword evidence="2 3" id="KW-0802">TPR repeat</keyword>
<dbReference type="Gene3D" id="1.25.40.10">
    <property type="entry name" value="Tetratricopeptide repeat domain"/>
    <property type="match status" value="4"/>
</dbReference>
<dbReference type="GO" id="GO:0055087">
    <property type="term" value="C:Ski complex"/>
    <property type="evidence" value="ECO:0007669"/>
    <property type="project" value="InterPro"/>
</dbReference>
<evidence type="ECO:0000256" key="2">
    <source>
        <dbReference type="ARBA" id="ARBA00022803"/>
    </source>
</evidence>
<gene>
    <name evidence="4" type="ORF">PHLCEN_2v2517</name>
</gene>
<evidence type="ECO:0000313" key="4">
    <source>
        <dbReference type="EMBL" id="PSS30948.1"/>
    </source>
</evidence>
<dbReference type="OrthoDB" id="421075at2759"/>
<evidence type="ECO:0000313" key="5">
    <source>
        <dbReference type="Proteomes" id="UP000186601"/>
    </source>
</evidence>
<reference evidence="4 5" key="1">
    <citation type="submission" date="2018-02" db="EMBL/GenBank/DDBJ databases">
        <title>Genome sequence of the basidiomycete white-rot fungus Phlebia centrifuga.</title>
        <authorList>
            <person name="Granchi Z."/>
            <person name="Peng M."/>
            <person name="de Vries R.P."/>
            <person name="Hilden K."/>
            <person name="Makela M.R."/>
            <person name="Grigoriev I."/>
            <person name="Riley R."/>
        </authorList>
    </citation>
    <scope>NUCLEOTIDE SEQUENCE [LARGE SCALE GENOMIC DNA]</scope>
    <source>
        <strain evidence="4 5">FBCC195</strain>
    </source>
</reference>
<dbReference type="PROSITE" id="PS50005">
    <property type="entry name" value="TPR"/>
    <property type="match status" value="4"/>
</dbReference>
<dbReference type="PANTHER" id="PTHR15704:SF7">
    <property type="entry name" value="SUPERKILLER COMPLEX PROTEIN 3"/>
    <property type="match status" value="1"/>
</dbReference>
<organism evidence="4 5">
    <name type="scientific">Hermanssonia centrifuga</name>
    <dbReference type="NCBI Taxonomy" id="98765"/>
    <lineage>
        <taxon>Eukaryota</taxon>
        <taxon>Fungi</taxon>
        <taxon>Dikarya</taxon>
        <taxon>Basidiomycota</taxon>
        <taxon>Agaricomycotina</taxon>
        <taxon>Agaricomycetes</taxon>
        <taxon>Polyporales</taxon>
        <taxon>Meruliaceae</taxon>
        <taxon>Hermanssonia</taxon>
    </lineage>
</organism>
<dbReference type="SMART" id="SM00028">
    <property type="entry name" value="TPR"/>
    <property type="match status" value="15"/>
</dbReference>
<keyword evidence="5" id="KW-1185">Reference proteome</keyword>
<accession>A0A2R6RLP9</accession>
<name>A0A2R6RLP9_9APHY</name>
<feature type="repeat" description="TPR" evidence="3">
    <location>
        <begin position="1146"/>
        <end position="1179"/>
    </location>
</feature>
<feature type="repeat" description="TPR" evidence="3">
    <location>
        <begin position="667"/>
        <end position="700"/>
    </location>
</feature>
<dbReference type="InterPro" id="IPR040962">
    <property type="entry name" value="TPR_22"/>
</dbReference>
<keyword evidence="1" id="KW-0677">Repeat</keyword>
<feature type="repeat" description="TPR" evidence="3">
    <location>
        <begin position="701"/>
        <end position="734"/>
    </location>
</feature>
<dbReference type="SUPFAM" id="SSF48452">
    <property type="entry name" value="TPR-like"/>
    <property type="match status" value="5"/>
</dbReference>
<dbReference type="Pfam" id="PF13432">
    <property type="entry name" value="TPR_16"/>
    <property type="match status" value="3"/>
</dbReference>
<dbReference type="InterPro" id="IPR039226">
    <property type="entry name" value="Ski3/TTC37"/>
</dbReference>
<sequence length="1424" mass="158492">MSTFVKGKLKAARDALSKKEYEKAREAASGVLDYEPDNYHANVFLALALLELGQVEQSEQTYLNAIKASPDQPLALQGLSKLYEKTENWPKYIETIERLANIFAKTEDTTKCAENIQRMIEFRRDRGSRLEVADALSLLLPDSPFYSVLSSLPPPDATNPTSTSTFYVQSAVYNSLPILEEIVVIVEKEEEDTIKKEVEKRRTRLGAAGPEQIKKEVRREVLGVSRLPRFYQEVINHPDASDELRRLSESKLLEHKQRLLFSLPSSGDLAAQKTTLSAEVQDLVNGIVLLGIPNELAWTLFIEGKDAVTIDEYDFKILLQYVRLFPNSDLTKLLSAYLPHRGILLDDEDSDSDEHRNRNVQDAENGEDYAALILDMFATIPNSILAHRIFAEVYEQDEDYENAIKVAESGLELVRREEQNRGIKLHRVRRAFNVILATSLVHFFPPKHHTRALRLTDDVLSEDPVNIRCLMGRGYILQFSKKWGDARAIFSQVADLLLEDMEDGLRAQEESAWCLAQSHDPETALRALKGVLNLLEPLEGRDADKARCWWRAGRCHWDIGDKDNREEAYRCFITSLKRFSTFAPAFTSLGIYYAEVSSPPDPQRASKCFQKAFELDPREAEAARRLAEGFAEEREWDLVEVVAKRTIEGEGGMGVSVAIARYLPLNAWAWKALGVVELNRQRYPQAIEAFQVALRTDSDDQLSWLRLGEAYGKAGRSAAALKALEKARELNPDDWVCLYFLGEVRRQMSQFQEAIDTFTDISTREPSELRVLISLGQTHLEFGRAQLAAAFKSRAEASFVSSVQVTMRLIDASPGFRRIAWKTAADAIYEISRISAYTDQDIVISTLQVVVPLVSEHPQDHLSDIIAKSPALMDTSDSAIARFALEIAVAAYSYRQSLGSLDDTASGSAHYDLGMALCSFAKTISFGTVQEAARKESIRCLKEAISLDPVSNQYWNALGNALFITQPKTAQHAYIRALEIDSKSVQTWTNLGMFYLHHEDAELANEAFYKAQVLDPDFALAWVGQGIVASFNDHQPEARSLFEHAISLTSPVPEADVAFAKRLFDRLNSSTRQYEVSVDAFSPAFFVLDRFCRQRPQDATALHLFGLVCERVGHIELGTSVIGRAISLLEAAYEESEDPAVERQFTIAHTNMGRLRLALGDYDGALESYQVVLGLLTEATDETSALILAQAQFCSGLASFKLGLIDEALGFLETAVTTTSDNPKVRGHAVVLLAQTLWAINTEDGREAAKSQLLQSIDVDPENLTAINTLAGMGILTDDDNLIDAALSEILSLPVDQRHERDPERDVNYLLIQHHLGQGDATGALSVAQKAVLQEPSEWKGRGTLASLLLQLHDAQSARAMLGSGDLADAEGLTVLRQSLGLQAVAAAESDPAVAQKLAEKAVMLTPWEKHNWQALAYARSCTT</sequence>
<evidence type="ECO:0000256" key="1">
    <source>
        <dbReference type="ARBA" id="ARBA00022737"/>
    </source>
</evidence>
<dbReference type="PANTHER" id="PTHR15704">
    <property type="entry name" value="SUPERKILLER 3 PROTEIN-RELATED"/>
    <property type="match status" value="1"/>
</dbReference>
<feature type="repeat" description="TPR" evidence="3">
    <location>
        <begin position="985"/>
        <end position="1018"/>
    </location>
</feature>
<dbReference type="STRING" id="98765.A0A2R6RLP9"/>
<dbReference type="InterPro" id="IPR019734">
    <property type="entry name" value="TPR_rpt"/>
</dbReference>